<comment type="caution">
    <text evidence="1">The sequence shown here is derived from an EMBL/GenBank/DDBJ whole genome shotgun (WGS) entry which is preliminary data.</text>
</comment>
<gene>
    <name evidence="1" type="ORF">RM764_40850</name>
</gene>
<protein>
    <submittedName>
        <fullName evidence="1">Uncharacterized protein</fullName>
    </submittedName>
</protein>
<dbReference type="EMBL" id="JAVREY010000099">
    <property type="protein sequence ID" value="MDT0469244.1"/>
    <property type="molecule type" value="Genomic_DNA"/>
</dbReference>
<reference evidence="2" key="1">
    <citation type="submission" date="2023-07" db="EMBL/GenBank/DDBJ databases">
        <title>30 novel species of actinomycetes from the DSMZ collection.</title>
        <authorList>
            <person name="Nouioui I."/>
        </authorList>
    </citation>
    <scope>NUCLEOTIDE SEQUENCE [LARGE SCALE GENOMIC DNA]</scope>
    <source>
        <strain evidence="2">DSM 41699</strain>
    </source>
</reference>
<dbReference type="Proteomes" id="UP001183809">
    <property type="component" value="Unassembled WGS sequence"/>
</dbReference>
<name>A0ABU2U7Q9_9ACTN</name>
<dbReference type="RefSeq" id="WP_311700679.1">
    <property type="nucleotide sequence ID" value="NZ_JAVREY010000099.1"/>
</dbReference>
<proteinExistence type="predicted"/>
<organism evidence="1 2">
    <name type="scientific">Streptomyces gibsoniae</name>
    <dbReference type="NCBI Taxonomy" id="3075529"/>
    <lineage>
        <taxon>Bacteria</taxon>
        <taxon>Bacillati</taxon>
        <taxon>Actinomycetota</taxon>
        <taxon>Actinomycetes</taxon>
        <taxon>Kitasatosporales</taxon>
        <taxon>Streptomycetaceae</taxon>
        <taxon>Streptomyces</taxon>
    </lineage>
</organism>
<keyword evidence="2" id="KW-1185">Reference proteome</keyword>
<evidence type="ECO:0000313" key="2">
    <source>
        <dbReference type="Proteomes" id="UP001183809"/>
    </source>
</evidence>
<evidence type="ECO:0000313" key="1">
    <source>
        <dbReference type="EMBL" id="MDT0469244.1"/>
    </source>
</evidence>
<sequence length="96" mass="10837">MEAPSDPERFTTAWTQKHGSTSIKLTWCRDNGVPFHAILMRSVGGPDIKIEGHDMNCVAGTRVFYSAPADGNYYFRFTKFEDGRWVVANATISYSR</sequence>
<accession>A0ABU2U7Q9</accession>